<comment type="subcellular location">
    <subcellularLocation>
        <location evidence="1">Membrane</location>
        <topology evidence="1">Multi-pass membrane protein</topology>
    </subcellularLocation>
</comment>
<feature type="transmembrane region" description="Helical" evidence="6">
    <location>
        <begin position="355"/>
        <end position="380"/>
    </location>
</feature>
<dbReference type="InterPro" id="IPR053153">
    <property type="entry name" value="APC_K+_Transporter"/>
</dbReference>
<evidence type="ECO:0000313" key="8">
    <source>
        <dbReference type="Proteomes" id="UP000233786"/>
    </source>
</evidence>
<feature type="transmembrane region" description="Helical" evidence="6">
    <location>
        <begin position="496"/>
        <end position="514"/>
    </location>
</feature>
<dbReference type="Proteomes" id="UP000233786">
    <property type="component" value="Unassembled WGS sequence"/>
</dbReference>
<comment type="caution">
    <text evidence="7">The sequence shown here is derived from an EMBL/GenBank/DDBJ whole genome shotgun (WGS) entry which is preliminary data.</text>
</comment>
<evidence type="ECO:0000313" key="7">
    <source>
        <dbReference type="EMBL" id="PKW15268.1"/>
    </source>
</evidence>
<feature type="transmembrane region" description="Helical" evidence="6">
    <location>
        <begin position="140"/>
        <end position="164"/>
    </location>
</feature>
<organism evidence="7 8">
    <name type="scientific">Saccharopolyspora spinosa</name>
    <dbReference type="NCBI Taxonomy" id="60894"/>
    <lineage>
        <taxon>Bacteria</taxon>
        <taxon>Bacillati</taxon>
        <taxon>Actinomycetota</taxon>
        <taxon>Actinomycetes</taxon>
        <taxon>Pseudonocardiales</taxon>
        <taxon>Pseudonocardiaceae</taxon>
        <taxon>Saccharopolyspora</taxon>
    </lineage>
</organism>
<dbReference type="PANTHER" id="PTHR47704">
    <property type="entry name" value="POTASSIUM TRANSPORTER KIMA"/>
    <property type="match status" value="1"/>
</dbReference>
<feature type="transmembrane region" description="Helical" evidence="6">
    <location>
        <begin position="429"/>
        <end position="451"/>
    </location>
</feature>
<dbReference type="InterPro" id="IPR002293">
    <property type="entry name" value="AA/rel_permease1"/>
</dbReference>
<protein>
    <submittedName>
        <fullName evidence="7">Amino acid/polyamine/organocation transporter (APC superfamily)</fullName>
    </submittedName>
</protein>
<evidence type="ECO:0000256" key="2">
    <source>
        <dbReference type="ARBA" id="ARBA00022692"/>
    </source>
</evidence>
<accession>A0A2N3XX81</accession>
<evidence type="ECO:0000256" key="3">
    <source>
        <dbReference type="ARBA" id="ARBA00022989"/>
    </source>
</evidence>
<feature type="transmembrane region" description="Helical" evidence="6">
    <location>
        <begin position="293"/>
        <end position="314"/>
    </location>
</feature>
<keyword evidence="4 6" id="KW-0472">Membrane</keyword>
<gene>
    <name evidence="7" type="ORF">A8926_2961</name>
</gene>
<evidence type="ECO:0000256" key="6">
    <source>
        <dbReference type="SAM" id="Phobius"/>
    </source>
</evidence>
<feature type="transmembrane region" description="Helical" evidence="6">
    <location>
        <begin position="249"/>
        <end position="272"/>
    </location>
</feature>
<name>A0A2N3XX81_SACSN</name>
<dbReference type="PANTHER" id="PTHR47704:SF1">
    <property type="entry name" value="POTASSIUM TRANSPORTER KIMA"/>
    <property type="match status" value="1"/>
</dbReference>
<feature type="transmembrane region" description="Helical" evidence="6">
    <location>
        <begin position="203"/>
        <end position="224"/>
    </location>
</feature>
<dbReference type="Gene3D" id="1.20.1740.10">
    <property type="entry name" value="Amino acid/polyamine transporter I"/>
    <property type="match status" value="1"/>
</dbReference>
<feature type="transmembrane region" description="Helical" evidence="6">
    <location>
        <begin position="472"/>
        <end position="490"/>
    </location>
</feature>
<reference evidence="7" key="1">
    <citation type="submission" date="2017-12" db="EMBL/GenBank/DDBJ databases">
        <title>Sequencing the genomes of 1000 Actinobacteria strains.</title>
        <authorList>
            <person name="Klenk H.-P."/>
        </authorList>
    </citation>
    <scope>NUCLEOTIDE SEQUENCE [LARGE SCALE GENOMIC DNA]</scope>
    <source>
        <strain evidence="7">DSM 44228</strain>
    </source>
</reference>
<dbReference type="GO" id="GO:0016020">
    <property type="term" value="C:membrane"/>
    <property type="evidence" value="ECO:0007669"/>
    <property type="project" value="UniProtKB-SubCell"/>
</dbReference>
<feature type="region of interest" description="Disordered" evidence="5">
    <location>
        <begin position="677"/>
        <end position="706"/>
    </location>
</feature>
<feature type="transmembrane region" description="Helical" evidence="6">
    <location>
        <begin position="401"/>
        <end position="423"/>
    </location>
</feature>
<keyword evidence="3 6" id="KW-1133">Transmembrane helix</keyword>
<dbReference type="EMBL" id="PJNB01000001">
    <property type="protein sequence ID" value="PKW15268.1"/>
    <property type="molecule type" value="Genomic_DNA"/>
</dbReference>
<evidence type="ECO:0000256" key="4">
    <source>
        <dbReference type="ARBA" id="ARBA00023136"/>
    </source>
</evidence>
<evidence type="ECO:0000256" key="1">
    <source>
        <dbReference type="ARBA" id="ARBA00004141"/>
    </source>
</evidence>
<dbReference type="Pfam" id="PF13520">
    <property type="entry name" value="AA_permease_2"/>
    <property type="match status" value="1"/>
</dbReference>
<keyword evidence="8" id="KW-1185">Reference proteome</keyword>
<dbReference type="STRING" id="994479.GCA_000194155_02480"/>
<proteinExistence type="predicted"/>
<sequence>MWAGRRPGCDLRGIPVAGVACRPTFALTLCAVSKLATAAKRLIVGRPFRSDRLAHTLLPKRIALPVFSSDAMSSVAYAPEEILLVLSVAGVSAFAMSPWIGILVALVMVTVVASYRQNVRAYTSGGGDYEVASVNHGPRWGLVVASALLVDYILTVAVSISSAAANIGSVIPFVAQHKVLFAVGAIALLTAMNLRGVRESGSLFAIPTYAFVIGIIGMIGWGFFRTFVLGQEMPAESAHFQILPDETQMAGVAFVFLVLRAFSSGSAALTGVEAISNGVPAFRKPKSRNAATTLALMGGLAVTMFMGLLMLAQITGAVIAEDPARQLIGAPPGYEQKTLVAQLASAVFAGFPPGVWYLVVFTGLILVLAANTAFNGFPVLGSILAQDRFLPRQLHTRGDRLAFSNGILFLAAGAIILVFAFEAEVTRLIQLYIVGVFMSFVLSQSGMIRHWNRLLGKETDPLARRRMRRAQMINTFGLFMTASVLVIVLITKFTHGAWIAIAAMAAIYVLMTAIHRHYDRVAEELKQQEADAVLPSSNHALILVSKLHLPTMRAIAYARATRPDVLEGVTVNVDDEDTRELTKRWEAENLPVPLKVLESPYREITRPVLEYVKRIRRDSPRDVVTVFIPEYVVGHWWEQLLHNQSALRLKSRLLFQPGVMVTSVPWQLESSTRVRQKQLTSMPGATRRGLGTNGKVSSDRKARLDR</sequence>
<feature type="transmembrane region" description="Helical" evidence="6">
    <location>
        <begin position="82"/>
        <end position="115"/>
    </location>
</feature>
<feature type="compositionally biased region" description="Basic and acidic residues" evidence="5">
    <location>
        <begin position="697"/>
        <end position="706"/>
    </location>
</feature>
<feature type="transmembrane region" description="Helical" evidence="6">
    <location>
        <begin position="170"/>
        <end position="191"/>
    </location>
</feature>
<evidence type="ECO:0000256" key="5">
    <source>
        <dbReference type="SAM" id="MobiDB-lite"/>
    </source>
</evidence>
<dbReference type="GO" id="GO:0022857">
    <property type="term" value="F:transmembrane transporter activity"/>
    <property type="evidence" value="ECO:0007669"/>
    <property type="project" value="InterPro"/>
</dbReference>
<keyword evidence="2 6" id="KW-0812">Transmembrane</keyword>
<dbReference type="AlphaFoldDB" id="A0A2N3XX81"/>